<name>A0A383B1M4_9ZZZZ</name>
<organism evidence="1">
    <name type="scientific">marine metagenome</name>
    <dbReference type="NCBI Taxonomy" id="408172"/>
    <lineage>
        <taxon>unclassified sequences</taxon>
        <taxon>metagenomes</taxon>
        <taxon>ecological metagenomes</taxon>
    </lineage>
</organism>
<protein>
    <submittedName>
        <fullName evidence="1">Uncharacterized protein</fullName>
    </submittedName>
</protein>
<evidence type="ECO:0000313" key="1">
    <source>
        <dbReference type="EMBL" id="SVE14086.1"/>
    </source>
</evidence>
<dbReference type="EMBL" id="UINC01196880">
    <property type="protein sequence ID" value="SVE14086.1"/>
    <property type="molecule type" value="Genomic_DNA"/>
</dbReference>
<sequence length="26" mass="3046">MLLEILFLPEEVENRTTKTAAVRRKS</sequence>
<reference evidence="1" key="1">
    <citation type="submission" date="2018-05" db="EMBL/GenBank/DDBJ databases">
        <authorList>
            <person name="Lanie J.A."/>
            <person name="Ng W.-L."/>
            <person name="Kazmierczak K.M."/>
            <person name="Andrzejewski T.M."/>
            <person name="Davidsen T.M."/>
            <person name="Wayne K.J."/>
            <person name="Tettelin H."/>
            <person name="Glass J.I."/>
            <person name="Rusch D."/>
            <person name="Podicherti R."/>
            <person name="Tsui H.-C.T."/>
            <person name="Winkler M.E."/>
        </authorList>
    </citation>
    <scope>NUCLEOTIDE SEQUENCE</scope>
</reference>
<proteinExistence type="predicted"/>
<dbReference type="AlphaFoldDB" id="A0A383B1M4"/>
<accession>A0A383B1M4</accession>
<gene>
    <name evidence="1" type="ORF">METZ01_LOCUS466940</name>
</gene>